<keyword evidence="3" id="KW-1185">Reference proteome</keyword>
<gene>
    <name evidence="2" type="ORF">K7X08_018868</name>
</gene>
<name>A0A9Q1R9J9_9SOLA</name>
<accession>A0A9Q1R9J9</accession>
<evidence type="ECO:0000313" key="3">
    <source>
        <dbReference type="Proteomes" id="UP001152561"/>
    </source>
</evidence>
<dbReference type="InterPro" id="IPR039316">
    <property type="entry name" value="CLE25/26"/>
</dbReference>
<dbReference type="EMBL" id="JAJAGQ010000013">
    <property type="protein sequence ID" value="KAJ8546285.1"/>
    <property type="molecule type" value="Genomic_DNA"/>
</dbReference>
<proteinExistence type="predicted"/>
<evidence type="ECO:0000256" key="1">
    <source>
        <dbReference type="SAM" id="MobiDB-lite"/>
    </source>
</evidence>
<dbReference type="PANTHER" id="PTHR34277:SF18">
    <property type="entry name" value="CLAVATA3_ESR (CLE)-RELATED PROTEIN 25"/>
    <property type="match status" value="1"/>
</dbReference>
<dbReference type="Proteomes" id="UP001152561">
    <property type="component" value="Unassembled WGS sequence"/>
</dbReference>
<organism evidence="2 3">
    <name type="scientific">Anisodus acutangulus</name>
    <dbReference type="NCBI Taxonomy" id="402998"/>
    <lineage>
        <taxon>Eukaryota</taxon>
        <taxon>Viridiplantae</taxon>
        <taxon>Streptophyta</taxon>
        <taxon>Embryophyta</taxon>
        <taxon>Tracheophyta</taxon>
        <taxon>Spermatophyta</taxon>
        <taxon>Magnoliopsida</taxon>
        <taxon>eudicotyledons</taxon>
        <taxon>Gunneridae</taxon>
        <taxon>Pentapetalae</taxon>
        <taxon>asterids</taxon>
        <taxon>lamiids</taxon>
        <taxon>Solanales</taxon>
        <taxon>Solanaceae</taxon>
        <taxon>Solanoideae</taxon>
        <taxon>Hyoscyameae</taxon>
        <taxon>Anisodus</taxon>
    </lineage>
</organism>
<sequence length="146" mass="16958">MKAFLGALVLLSLVWFIYYGILVNQKTRRITPTAINHLDVWKIILTERYYLQKNSNLNYVSKRRVSSGIFNAIPNRKAGKGDKAATKNVTARAIKRVDVWKIIETERQYLKRNPNFNYVSERRVPTGPNAIHNRKVGKYREPPTRA</sequence>
<dbReference type="OrthoDB" id="1910203at2759"/>
<comment type="caution">
    <text evidence="2">The sequence shown here is derived from an EMBL/GenBank/DDBJ whole genome shotgun (WGS) entry which is preliminary data.</text>
</comment>
<dbReference type="PANTHER" id="PTHR34277">
    <property type="entry name" value="CLAVATA3/ESR (CLE)-RELATED PROTEIN 26"/>
    <property type="match status" value="1"/>
</dbReference>
<reference evidence="3" key="1">
    <citation type="journal article" date="2023" name="Proc. Natl. Acad. Sci. U.S.A.">
        <title>Genomic and structural basis for evolution of tropane alkaloid biosynthesis.</title>
        <authorList>
            <person name="Wanga Y.-J."/>
            <person name="Taina T."/>
            <person name="Yua J.-Y."/>
            <person name="Lia J."/>
            <person name="Xua B."/>
            <person name="Chenc J."/>
            <person name="D'Auriad J.C."/>
            <person name="Huanga J.-P."/>
            <person name="Huanga S.-X."/>
        </authorList>
    </citation>
    <scope>NUCLEOTIDE SEQUENCE [LARGE SCALE GENOMIC DNA]</scope>
    <source>
        <strain evidence="3">cv. KIB-2019</strain>
    </source>
</reference>
<protein>
    <submittedName>
        <fullName evidence="2">Uncharacterized protein</fullName>
    </submittedName>
</protein>
<feature type="region of interest" description="Disordered" evidence="1">
    <location>
        <begin position="121"/>
        <end position="146"/>
    </location>
</feature>
<evidence type="ECO:0000313" key="2">
    <source>
        <dbReference type="EMBL" id="KAJ8546285.1"/>
    </source>
</evidence>
<dbReference type="AlphaFoldDB" id="A0A9Q1R9J9"/>